<proteinExistence type="predicted"/>
<evidence type="ECO:0000313" key="2">
    <source>
        <dbReference type="EMBL" id="JAT30893.1"/>
    </source>
</evidence>
<feature type="non-terminal residue" evidence="2">
    <location>
        <position position="108"/>
    </location>
</feature>
<evidence type="ECO:0000256" key="1">
    <source>
        <dbReference type="SAM" id="MobiDB-lite"/>
    </source>
</evidence>
<feature type="non-terminal residue" evidence="2">
    <location>
        <position position="1"/>
    </location>
</feature>
<accession>A0A1B6M4Q9</accession>
<feature type="region of interest" description="Disordered" evidence="1">
    <location>
        <begin position="51"/>
        <end position="77"/>
    </location>
</feature>
<organism evidence="2">
    <name type="scientific">Graphocephala atropunctata</name>
    <dbReference type="NCBI Taxonomy" id="36148"/>
    <lineage>
        <taxon>Eukaryota</taxon>
        <taxon>Metazoa</taxon>
        <taxon>Ecdysozoa</taxon>
        <taxon>Arthropoda</taxon>
        <taxon>Hexapoda</taxon>
        <taxon>Insecta</taxon>
        <taxon>Pterygota</taxon>
        <taxon>Neoptera</taxon>
        <taxon>Paraneoptera</taxon>
        <taxon>Hemiptera</taxon>
        <taxon>Auchenorrhyncha</taxon>
        <taxon>Membracoidea</taxon>
        <taxon>Cicadellidae</taxon>
        <taxon>Cicadellinae</taxon>
        <taxon>Cicadellini</taxon>
        <taxon>Graphocephala</taxon>
    </lineage>
</organism>
<reference evidence="2" key="1">
    <citation type="submission" date="2015-11" db="EMBL/GenBank/DDBJ databases">
        <title>De novo transcriptome assembly of four potential Pierce s Disease insect vectors from Arizona vineyards.</title>
        <authorList>
            <person name="Tassone E.E."/>
        </authorList>
    </citation>
    <scope>NUCLEOTIDE SEQUENCE</scope>
</reference>
<dbReference type="EMBL" id="GEBQ01009084">
    <property type="protein sequence ID" value="JAT30893.1"/>
    <property type="molecule type" value="Transcribed_RNA"/>
</dbReference>
<protein>
    <submittedName>
        <fullName evidence="2">Uncharacterized protein</fullName>
    </submittedName>
</protein>
<dbReference type="AlphaFoldDB" id="A0A1B6M4Q9"/>
<name>A0A1B6M4Q9_9HEMI</name>
<feature type="compositionally biased region" description="Pro residues" evidence="1">
    <location>
        <begin position="54"/>
        <end position="64"/>
    </location>
</feature>
<gene>
    <name evidence="2" type="ORF">g.54900</name>
</gene>
<sequence>VVWCRGADRWVPCRLDAIKLPSTLTTAHWQSVVDLIRLANTQQLFLQDVSVCRPPDPPPLPPVTTDPQDNDTRPPPECEPLLWDGVEKQFTPRCHENRLQRLRQAWAR</sequence>